<dbReference type="RefSeq" id="WP_065306310.1">
    <property type="nucleotide sequence ID" value="NZ_LOCQ01000039.1"/>
</dbReference>
<dbReference type="InterPro" id="IPR036890">
    <property type="entry name" value="HATPase_C_sf"/>
</dbReference>
<dbReference type="InterPro" id="IPR019734">
    <property type="entry name" value="TPR_rpt"/>
</dbReference>
<dbReference type="InterPro" id="IPR003018">
    <property type="entry name" value="GAF"/>
</dbReference>
<dbReference type="Pfam" id="PF13185">
    <property type="entry name" value="GAF_2"/>
    <property type="match status" value="1"/>
</dbReference>
<dbReference type="SMART" id="SM00387">
    <property type="entry name" value="HATPase_c"/>
    <property type="match status" value="1"/>
</dbReference>
<reference evidence="5 6" key="1">
    <citation type="submission" date="2016-04" db="EMBL/GenBank/DDBJ databases">
        <title>Draft genome sequence of Janthinobacterium psychrotolerans sp. nov., isolated from freshwater sediments in Denmark.</title>
        <authorList>
            <person name="Gong X."/>
            <person name="Skrivergaard S."/>
            <person name="Korsgaard B.S."/>
            <person name="Schreiber L."/>
            <person name="Marshall I.P."/>
            <person name="Finster K."/>
            <person name="Schramm A."/>
        </authorList>
    </citation>
    <scope>NUCLEOTIDE SEQUENCE [LARGE SCALE GENOMIC DNA]</scope>
    <source>
        <strain evidence="5 6">S3-2</strain>
    </source>
</reference>
<dbReference type="EC" id="2.7.13.3" evidence="2"/>
<comment type="catalytic activity">
    <reaction evidence="1">
        <text>ATP + protein L-histidine = ADP + protein N-phospho-L-histidine.</text>
        <dbReference type="EC" id="2.7.13.3"/>
    </reaction>
</comment>
<dbReference type="EMBL" id="LOCQ01000039">
    <property type="protein sequence ID" value="OBV41128.1"/>
    <property type="molecule type" value="Genomic_DNA"/>
</dbReference>
<protein>
    <recommendedName>
        <fullName evidence="2">histidine kinase</fullName>
        <ecNumber evidence="2">2.7.13.3</ecNumber>
    </recommendedName>
</protein>
<dbReference type="AlphaFoldDB" id="A0A1A7C9Z0"/>
<dbReference type="PROSITE" id="PS50005">
    <property type="entry name" value="TPR"/>
    <property type="match status" value="1"/>
</dbReference>
<comment type="caution">
    <text evidence="5">The sequence shown here is derived from an EMBL/GenBank/DDBJ whole genome shotgun (WGS) entry which is preliminary data.</text>
</comment>
<dbReference type="PANTHER" id="PTHR43065">
    <property type="entry name" value="SENSOR HISTIDINE KINASE"/>
    <property type="match status" value="1"/>
</dbReference>
<dbReference type="Pfam" id="PF02518">
    <property type="entry name" value="HATPase_c"/>
    <property type="match status" value="1"/>
</dbReference>
<evidence type="ECO:0000256" key="3">
    <source>
        <dbReference type="PROSITE-ProRule" id="PRU00339"/>
    </source>
</evidence>
<dbReference type="SMART" id="SM00065">
    <property type="entry name" value="GAF"/>
    <property type="match status" value="1"/>
</dbReference>
<evidence type="ECO:0000256" key="2">
    <source>
        <dbReference type="ARBA" id="ARBA00012438"/>
    </source>
</evidence>
<dbReference type="OrthoDB" id="8728894at2"/>
<dbReference type="SMART" id="SM00028">
    <property type="entry name" value="TPR"/>
    <property type="match status" value="3"/>
</dbReference>
<evidence type="ECO:0000259" key="4">
    <source>
        <dbReference type="PROSITE" id="PS50109"/>
    </source>
</evidence>
<dbReference type="PRINTS" id="PR00344">
    <property type="entry name" value="BCTRLSENSOR"/>
</dbReference>
<name>A0A1A7C9Z0_9BURK</name>
<keyword evidence="6" id="KW-1185">Reference proteome</keyword>
<dbReference type="InterPro" id="IPR011990">
    <property type="entry name" value="TPR-like_helical_dom_sf"/>
</dbReference>
<evidence type="ECO:0000313" key="6">
    <source>
        <dbReference type="Proteomes" id="UP000092713"/>
    </source>
</evidence>
<organism evidence="5 6">
    <name type="scientific">Janthinobacterium psychrotolerans</name>
    <dbReference type="NCBI Taxonomy" id="1747903"/>
    <lineage>
        <taxon>Bacteria</taxon>
        <taxon>Pseudomonadati</taxon>
        <taxon>Pseudomonadota</taxon>
        <taxon>Betaproteobacteria</taxon>
        <taxon>Burkholderiales</taxon>
        <taxon>Oxalobacteraceae</taxon>
        <taxon>Janthinobacterium</taxon>
    </lineage>
</organism>
<keyword evidence="3" id="KW-0802">TPR repeat</keyword>
<evidence type="ECO:0000256" key="1">
    <source>
        <dbReference type="ARBA" id="ARBA00000085"/>
    </source>
</evidence>
<proteinExistence type="predicted"/>
<dbReference type="PANTHER" id="PTHR43065:SF47">
    <property type="match status" value="1"/>
</dbReference>
<sequence length="949" mass="101908">MDMFALDTDLAQWESALPALHGAARLPVLLPLCWHLRQRDGERALRLAEEARQLLPQAPLSPAQQLLHLARLQLVKAEVQWLHGALDEAETLAQAAQAVLCAHGDGGACFDAHWLQASIAVDRGDHAHCTAQLQAAKRQAGSAGDTTRASLADAAMARWAVLRDAPAAQALWGACFSDDGANLPLPAPLAAWVHDFRGGLAYASHDLGAAVGHYMQAYEAALASGQLRPAITAAINIGDCFGSLNDHQSALEWMQCALELARPTRWPRSIGACQTHTAETMRKLGRLDAAGELLREALQVLAPVSGARSYANALFYLGELSLDIGDYDMALDAFSRLAQRAEALDQADFRCKARRGSAHALSYLDRPEEALLAAERALQLASAIGDAVNQMAALRVLAMLHARHELPAPSAMQEANPALHYLHRALQVAASIDGYAPPGELLDALAREYAHAGDHARAYDIALEAGAARERSHTQQATNRAIAMQVRHQSEHARSQGDHHRELAASEARRAEVLQQTSDTLERLSAIGQEITTHLDASAVLQVLDRHVHALLPVNTFAVYMLDAAGTALRRAHGMEAGLPLPDNAIPLSNPRAYSVRCLMSRSEVHIDEIPSGRRAYIVPGTVHNQSALYLPLLVGERILGVMTVQACHARAYGERERLIFRTLCAYGAIALDNANAYRQLQDAQAQLVSQEKLAALGALMAGVAHELNTPIGNSLLIASTMQQKTDDVARLMNGPGLRRSDLAAYIDDAGKAAELVMRGLHSAADLVNSFKQVAVDRTTEQRRPFDLLQVSHEIIATVMNRIRSSGHRIETEIAFGIGMDSYPGPLGQVITNLINNALVHAFGEAGSQPDGGLMRLQACAGETRVRIVFEDNGGGIAEQHLSRIFDPFFTTKLGQGGSGLGLSISYNIVTALLGGTIQVASSGAGSRFTLDLPLVAPQFDGATPPAIY</sequence>
<dbReference type="InterPro" id="IPR004358">
    <property type="entry name" value="Sig_transdc_His_kin-like_C"/>
</dbReference>
<feature type="domain" description="Histidine kinase" evidence="4">
    <location>
        <begin position="703"/>
        <end position="937"/>
    </location>
</feature>
<dbReference type="Gene3D" id="3.30.565.10">
    <property type="entry name" value="Histidine kinase-like ATPase, C-terminal domain"/>
    <property type="match status" value="1"/>
</dbReference>
<accession>A0A1A7C9Z0</accession>
<dbReference type="SUPFAM" id="SSF48452">
    <property type="entry name" value="TPR-like"/>
    <property type="match status" value="2"/>
</dbReference>
<dbReference type="Proteomes" id="UP000092713">
    <property type="component" value="Unassembled WGS sequence"/>
</dbReference>
<dbReference type="SUPFAM" id="SSF55874">
    <property type="entry name" value="ATPase domain of HSP90 chaperone/DNA topoisomerase II/histidine kinase"/>
    <property type="match status" value="1"/>
</dbReference>
<dbReference type="PATRIC" id="fig|1747903.4.peg.4797"/>
<dbReference type="Gene3D" id="1.25.40.10">
    <property type="entry name" value="Tetratricopeptide repeat domain"/>
    <property type="match status" value="1"/>
</dbReference>
<dbReference type="GO" id="GO:0004673">
    <property type="term" value="F:protein histidine kinase activity"/>
    <property type="evidence" value="ECO:0007669"/>
    <property type="project" value="UniProtKB-EC"/>
</dbReference>
<dbReference type="InterPro" id="IPR003594">
    <property type="entry name" value="HATPase_dom"/>
</dbReference>
<dbReference type="SUPFAM" id="SSF55781">
    <property type="entry name" value="GAF domain-like"/>
    <property type="match status" value="1"/>
</dbReference>
<gene>
    <name evidence="5" type="ORF">ASR47_102448</name>
</gene>
<feature type="repeat" description="TPR" evidence="3">
    <location>
        <begin position="311"/>
        <end position="344"/>
    </location>
</feature>
<dbReference type="InterPro" id="IPR005467">
    <property type="entry name" value="His_kinase_dom"/>
</dbReference>
<dbReference type="PROSITE" id="PS50109">
    <property type="entry name" value="HIS_KIN"/>
    <property type="match status" value="1"/>
</dbReference>
<dbReference type="Gene3D" id="3.30.450.40">
    <property type="match status" value="1"/>
</dbReference>
<dbReference type="Gene3D" id="1.10.287.130">
    <property type="match status" value="1"/>
</dbReference>
<evidence type="ECO:0000313" key="5">
    <source>
        <dbReference type="EMBL" id="OBV41128.1"/>
    </source>
</evidence>
<dbReference type="InterPro" id="IPR029016">
    <property type="entry name" value="GAF-like_dom_sf"/>
</dbReference>
<dbReference type="STRING" id="1747903.ASR47_102448"/>